<protein>
    <submittedName>
        <fullName evidence="2">L-lactate utilization protein LutB</fullName>
    </submittedName>
</protein>
<dbReference type="Proteomes" id="UP000518887">
    <property type="component" value="Unassembled WGS sequence"/>
</dbReference>
<dbReference type="Pfam" id="PF02589">
    <property type="entry name" value="LUD_dom"/>
    <property type="match status" value="1"/>
</dbReference>
<organism evidence="2 3">
    <name type="scientific">Treponema ruminis</name>
    <dbReference type="NCBI Taxonomy" id="744515"/>
    <lineage>
        <taxon>Bacteria</taxon>
        <taxon>Pseudomonadati</taxon>
        <taxon>Spirochaetota</taxon>
        <taxon>Spirochaetia</taxon>
        <taxon>Spirochaetales</taxon>
        <taxon>Treponemataceae</taxon>
        <taxon>Treponema</taxon>
    </lineage>
</organism>
<keyword evidence="3" id="KW-1185">Reference proteome</keyword>
<dbReference type="SUPFAM" id="SSF100950">
    <property type="entry name" value="NagB/RpiA/CoA transferase-like"/>
    <property type="match status" value="1"/>
</dbReference>
<dbReference type="AlphaFoldDB" id="A0A7W8G9G9"/>
<feature type="domain" description="LUD" evidence="1">
    <location>
        <begin position="4"/>
        <end position="183"/>
    </location>
</feature>
<evidence type="ECO:0000313" key="2">
    <source>
        <dbReference type="EMBL" id="MBB5226257.1"/>
    </source>
</evidence>
<evidence type="ECO:0000313" key="3">
    <source>
        <dbReference type="Proteomes" id="UP000518887"/>
    </source>
</evidence>
<evidence type="ECO:0000259" key="1">
    <source>
        <dbReference type="Pfam" id="PF02589"/>
    </source>
</evidence>
<dbReference type="EMBL" id="JACHFQ010000005">
    <property type="protein sequence ID" value="MBB5226257.1"/>
    <property type="molecule type" value="Genomic_DNA"/>
</dbReference>
<dbReference type="InterPro" id="IPR003741">
    <property type="entry name" value="LUD_dom"/>
</dbReference>
<gene>
    <name evidence="2" type="ORF">HNP76_001630</name>
</gene>
<comment type="caution">
    <text evidence="2">The sequence shown here is derived from an EMBL/GenBank/DDBJ whole genome shotgun (WGS) entry which is preliminary data.</text>
</comment>
<reference evidence="2 3" key="1">
    <citation type="submission" date="2020-08" db="EMBL/GenBank/DDBJ databases">
        <title>Genomic Encyclopedia of Type Strains, Phase IV (KMG-IV): sequencing the most valuable type-strain genomes for metagenomic binning, comparative biology and taxonomic classification.</title>
        <authorList>
            <person name="Goeker M."/>
        </authorList>
    </citation>
    <scope>NUCLEOTIDE SEQUENCE [LARGE SCALE GENOMIC DNA]</scope>
    <source>
        <strain evidence="2 3">DSM 103462</strain>
    </source>
</reference>
<dbReference type="PANTHER" id="PTHR36179:SF2">
    <property type="entry name" value="LUD DOMAIN-CONTAINING PROTEIN"/>
    <property type="match status" value="1"/>
</dbReference>
<proteinExistence type="predicted"/>
<dbReference type="InterPro" id="IPR037171">
    <property type="entry name" value="NagB/RpiA_transferase-like"/>
</dbReference>
<name>A0A7W8G9G9_9SPIR</name>
<dbReference type="PANTHER" id="PTHR36179">
    <property type="entry name" value="LUD_DOM DOMAIN-CONTAINING PROTEIN"/>
    <property type="match status" value="1"/>
</dbReference>
<dbReference type="RefSeq" id="WP_184659356.1">
    <property type="nucleotide sequence ID" value="NZ_CP031518.1"/>
</dbReference>
<sequence length="189" mass="20397">MDTDKIIENLKKRGFEAVFAANKAEAVEKALAFIPEGSTVSWGGSVSVEESGLLASVKSGNYKVIDRDTAKSPEERTELMRKAFFADTFLTSFNAVSEDGVLYNIDGNGNRVAAITFGPASVVALVGINKIVPTEADLESRALKIAAPLNAKRLKLANEQDICAIFVKTRICKNKGRIKIVLVGEELGY</sequence>
<accession>A0A7W8G9G9</accession>